<dbReference type="Proteomes" id="UP001153332">
    <property type="component" value="Unassembled WGS sequence"/>
</dbReference>
<sequence>MNLYYVHNYWLYEEPMAKDPSGQLAWLIGELDAAEKAGERVYIIGHMPPGARDAFHDASNYFDQIVNRYEATIAALFFGHTHLDEFEISYSNYSQRTSDNAVAVSYISPSMTPTSGHPAFHVYDVDPLTFGVLDVTTYIANTSHPAFHSADGPVWTKYYSARETYGAIVKPPLVSLKISDKQSEENVRELDPAFWHEVTELFEKDSTAFEGFITRKRRGWQPEVCDNDDCKSAEICKLRAGRAQDNCVPPGSIHLVNGLAEDIPTSNSGEHECGSSVLAGTLSALAGNPETRAWLEMIIDGGDQILLA</sequence>
<reference evidence="1" key="1">
    <citation type="submission" date="2022-12" db="EMBL/GenBank/DDBJ databases">
        <title>Genome Sequence of Lasiodiplodia mahajangana.</title>
        <authorList>
            <person name="Buettner E."/>
        </authorList>
    </citation>
    <scope>NUCLEOTIDE SEQUENCE</scope>
    <source>
        <strain evidence="1">VT137</strain>
    </source>
</reference>
<evidence type="ECO:0000313" key="1">
    <source>
        <dbReference type="EMBL" id="KAJ8119374.1"/>
    </source>
</evidence>
<dbReference type="EMBL" id="JAPUUL010004439">
    <property type="protein sequence ID" value="KAJ8119374.1"/>
    <property type="molecule type" value="Genomic_DNA"/>
</dbReference>
<gene>
    <name evidence="1" type="ORF">O1611_g10623</name>
</gene>
<keyword evidence="2" id="KW-1185">Reference proteome</keyword>
<accession>A0ACC2IVZ8</accession>
<protein>
    <submittedName>
        <fullName evidence="1">Uncharacterized protein</fullName>
    </submittedName>
</protein>
<organism evidence="1 2">
    <name type="scientific">Lasiodiplodia mahajangana</name>
    <dbReference type="NCBI Taxonomy" id="1108764"/>
    <lineage>
        <taxon>Eukaryota</taxon>
        <taxon>Fungi</taxon>
        <taxon>Dikarya</taxon>
        <taxon>Ascomycota</taxon>
        <taxon>Pezizomycotina</taxon>
        <taxon>Dothideomycetes</taxon>
        <taxon>Dothideomycetes incertae sedis</taxon>
        <taxon>Botryosphaeriales</taxon>
        <taxon>Botryosphaeriaceae</taxon>
        <taxon>Lasiodiplodia</taxon>
    </lineage>
</organism>
<evidence type="ECO:0000313" key="2">
    <source>
        <dbReference type="Proteomes" id="UP001153332"/>
    </source>
</evidence>
<name>A0ACC2IVZ8_9PEZI</name>
<comment type="caution">
    <text evidence="1">The sequence shown here is derived from an EMBL/GenBank/DDBJ whole genome shotgun (WGS) entry which is preliminary data.</text>
</comment>
<proteinExistence type="predicted"/>